<organism evidence="2 3">
    <name type="scientific">Desulfacinum infernum DSM 9756</name>
    <dbReference type="NCBI Taxonomy" id="1121391"/>
    <lineage>
        <taxon>Bacteria</taxon>
        <taxon>Pseudomonadati</taxon>
        <taxon>Thermodesulfobacteriota</taxon>
        <taxon>Syntrophobacteria</taxon>
        <taxon>Syntrophobacterales</taxon>
        <taxon>Syntrophobacteraceae</taxon>
        <taxon>Desulfacinum</taxon>
    </lineage>
</organism>
<dbReference type="GO" id="GO:0008168">
    <property type="term" value="F:methyltransferase activity"/>
    <property type="evidence" value="ECO:0007669"/>
    <property type="project" value="UniProtKB-KW"/>
</dbReference>
<keyword evidence="2" id="KW-0808">Transferase</keyword>
<dbReference type="InterPro" id="IPR041698">
    <property type="entry name" value="Methyltransf_25"/>
</dbReference>
<sequence>MTDDYALFARYYDFMEPWIAPARSAVTRAVRAAGCRRVLDVCCGTGTQAADLRRQGVRAVGLDLSKAMLAQAGRKAGLCGAALVRGDAARLPFPDAVFDGLILSFALHEKPAPVRRAMLAEARRVLTPTGRLFVLDYACPGSLAGRMVLAALSLVERKAGSEHHRAFRDYMNAGGTDAFLASENWIALRRRSFGKGTVVFYETVRHKNVST</sequence>
<evidence type="ECO:0000313" key="3">
    <source>
        <dbReference type="Proteomes" id="UP000184076"/>
    </source>
</evidence>
<dbReference type="EMBL" id="FQVB01000048">
    <property type="protein sequence ID" value="SHG19125.1"/>
    <property type="molecule type" value="Genomic_DNA"/>
</dbReference>
<dbReference type="GO" id="GO:0032259">
    <property type="term" value="P:methylation"/>
    <property type="evidence" value="ECO:0007669"/>
    <property type="project" value="UniProtKB-KW"/>
</dbReference>
<feature type="domain" description="Methyltransferase" evidence="1">
    <location>
        <begin position="38"/>
        <end position="130"/>
    </location>
</feature>
<accession>A0A1M5HT67</accession>
<dbReference type="RefSeq" id="WP_073041672.1">
    <property type="nucleotide sequence ID" value="NZ_FQVB01000048.1"/>
</dbReference>
<dbReference type="Proteomes" id="UP000184076">
    <property type="component" value="Unassembled WGS sequence"/>
</dbReference>
<evidence type="ECO:0000259" key="1">
    <source>
        <dbReference type="Pfam" id="PF13649"/>
    </source>
</evidence>
<dbReference type="Pfam" id="PF13649">
    <property type="entry name" value="Methyltransf_25"/>
    <property type="match status" value="1"/>
</dbReference>
<name>A0A1M5HT67_9BACT</name>
<dbReference type="PANTHER" id="PTHR43591">
    <property type="entry name" value="METHYLTRANSFERASE"/>
    <property type="match status" value="1"/>
</dbReference>
<dbReference type="STRING" id="1121391.SAMN02745206_03425"/>
<proteinExistence type="predicted"/>
<gene>
    <name evidence="2" type="ORF">SAMN02745206_03425</name>
</gene>
<dbReference type="InterPro" id="IPR029063">
    <property type="entry name" value="SAM-dependent_MTases_sf"/>
</dbReference>
<keyword evidence="3" id="KW-1185">Reference proteome</keyword>
<dbReference type="CDD" id="cd02440">
    <property type="entry name" value="AdoMet_MTases"/>
    <property type="match status" value="1"/>
</dbReference>
<reference evidence="3" key="1">
    <citation type="submission" date="2016-11" db="EMBL/GenBank/DDBJ databases">
        <authorList>
            <person name="Varghese N."/>
            <person name="Submissions S."/>
        </authorList>
    </citation>
    <scope>NUCLEOTIDE SEQUENCE [LARGE SCALE GENOMIC DNA]</scope>
    <source>
        <strain evidence="3">DSM 9756</strain>
    </source>
</reference>
<evidence type="ECO:0000313" key="2">
    <source>
        <dbReference type="EMBL" id="SHG19125.1"/>
    </source>
</evidence>
<dbReference type="SUPFAM" id="SSF53335">
    <property type="entry name" value="S-adenosyl-L-methionine-dependent methyltransferases"/>
    <property type="match status" value="1"/>
</dbReference>
<keyword evidence="2" id="KW-0489">Methyltransferase</keyword>
<dbReference type="AlphaFoldDB" id="A0A1M5HT67"/>
<protein>
    <submittedName>
        <fullName evidence="2">Methyltransferase domain-containing protein</fullName>
    </submittedName>
</protein>
<dbReference type="Gene3D" id="3.40.50.150">
    <property type="entry name" value="Vaccinia Virus protein VP39"/>
    <property type="match status" value="1"/>
</dbReference>